<dbReference type="SUPFAM" id="SSF46626">
    <property type="entry name" value="Cytochrome c"/>
    <property type="match status" value="1"/>
</dbReference>
<dbReference type="AlphaFoldDB" id="A0A3S1C5X0"/>
<sequence>MSNLVKRKSKEKRLKRNPIGLLLIVLAWSLAMGWLLAFATSVNGATPNDDTMSSIGTVDVVPAQFKLGQELYLENCSTCHIALPASVFPTQTWKNLLSDSQHYGSQLQPLVDPPRMLVWRYLSTFSRPILEDEQIPYRLNSSRYFKALHPQVKLPNPTQVSSCVTCHPGANNYDFRSLSKEWQ</sequence>
<keyword evidence="2" id="KW-1185">Reference proteome</keyword>
<reference evidence="1" key="2">
    <citation type="journal article" date="2019" name="Genome Biol. Evol.">
        <title>Day and night: Metabolic profiles and evolutionary relationships of six axenic non-marine cyanobacteria.</title>
        <authorList>
            <person name="Will S.E."/>
            <person name="Henke P."/>
            <person name="Boedeker C."/>
            <person name="Huang S."/>
            <person name="Brinkmann H."/>
            <person name="Rohde M."/>
            <person name="Jarek M."/>
            <person name="Friedl T."/>
            <person name="Seufert S."/>
            <person name="Schumacher M."/>
            <person name="Overmann J."/>
            <person name="Neumann-Schaal M."/>
            <person name="Petersen J."/>
        </authorList>
    </citation>
    <scope>NUCLEOTIDE SEQUENCE [LARGE SCALE GENOMIC DNA]</scope>
    <source>
        <strain evidence="1">PCC 7102</strain>
    </source>
</reference>
<reference evidence="1" key="1">
    <citation type="submission" date="2018-12" db="EMBL/GenBank/DDBJ databases">
        <authorList>
            <person name="Will S."/>
            <person name="Neumann-Schaal M."/>
            <person name="Henke P."/>
        </authorList>
    </citation>
    <scope>NUCLEOTIDE SEQUENCE</scope>
    <source>
        <strain evidence="1">PCC 7102</strain>
    </source>
</reference>
<protein>
    <recommendedName>
        <fullName evidence="3">Cytochrome C</fullName>
    </recommendedName>
</protein>
<accession>A0A3S1C5X0</accession>
<evidence type="ECO:0000313" key="2">
    <source>
        <dbReference type="Proteomes" id="UP000271624"/>
    </source>
</evidence>
<proteinExistence type="predicted"/>
<organism evidence="1 2">
    <name type="scientific">Dulcicalothrix desertica PCC 7102</name>
    <dbReference type="NCBI Taxonomy" id="232991"/>
    <lineage>
        <taxon>Bacteria</taxon>
        <taxon>Bacillati</taxon>
        <taxon>Cyanobacteriota</taxon>
        <taxon>Cyanophyceae</taxon>
        <taxon>Nostocales</taxon>
        <taxon>Calotrichaceae</taxon>
        <taxon>Dulcicalothrix</taxon>
    </lineage>
</organism>
<gene>
    <name evidence="1" type="ORF">DSM106972_072030</name>
</gene>
<dbReference type="EMBL" id="RSCL01000022">
    <property type="protein sequence ID" value="RUT00794.1"/>
    <property type="molecule type" value="Genomic_DNA"/>
</dbReference>
<dbReference type="InterPro" id="IPR036909">
    <property type="entry name" value="Cyt_c-like_dom_sf"/>
</dbReference>
<dbReference type="RefSeq" id="WP_127085322.1">
    <property type="nucleotide sequence ID" value="NZ_RSCL01000022.1"/>
</dbReference>
<evidence type="ECO:0000313" key="1">
    <source>
        <dbReference type="EMBL" id="RUT00794.1"/>
    </source>
</evidence>
<name>A0A3S1C5X0_9CYAN</name>
<comment type="caution">
    <text evidence="1">The sequence shown here is derived from an EMBL/GenBank/DDBJ whole genome shotgun (WGS) entry which is preliminary data.</text>
</comment>
<dbReference type="InterPro" id="IPR018588">
    <property type="entry name" value="Dihaem_cytochrome-c"/>
</dbReference>
<dbReference type="Pfam" id="PF09626">
    <property type="entry name" value="DHC"/>
    <property type="match status" value="1"/>
</dbReference>
<dbReference type="GO" id="GO:0009055">
    <property type="term" value="F:electron transfer activity"/>
    <property type="evidence" value="ECO:0007669"/>
    <property type="project" value="InterPro"/>
</dbReference>
<evidence type="ECO:0008006" key="3">
    <source>
        <dbReference type="Google" id="ProtNLM"/>
    </source>
</evidence>
<dbReference type="GO" id="GO:0020037">
    <property type="term" value="F:heme binding"/>
    <property type="evidence" value="ECO:0007669"/>
    <property type="project" value="InterPro"/>
</dbReference>
<dbReference type="Proteomes" id="UP000271624">
    <property type="component" value="Unassembled WGS sequence"/>
</dbReference>
<dbReference type="OrthoDB" id="5296814at2"/>